<dbReference type="EMBL" id="JBHLTC010000040">
    <property type="protein sequence ID" value="MFC0628805.1"/>
    <property type="molecule type" value="Genomic_DNA"/>
</dbReference>
<dbReference type="CDD" id="cd00161">
    <property type="entry name" value="beta-trefoil_Ricin-like"/>
    <property type="match status" value="1"/>
</dbReference>
<comment type="similarity">
    <text evidence="1 4">Belongs to the glycosyl hydrolase 43 family.</text>
</comment>
<evidence type="ECO:0000256" key="6">
    <source>
        <dbReference type="SAM" id="SignalP"/>
    </source>
</evidence>
<evidence type="ECO:0000256" key="3">
    <source>
        <dbReference type="ARBA" id="ARBA00023295"/>
    </source>
</evidence>
<keyword evidence="6" id="KW-0732">Signal</keyword>
<dbReference type="InterPro" id="IPR000772">
    <property type="entry name" value="Ricin_B_lectin"/>
</dbReference>
<dbReference type="Pfam" id="PF14200">
    <property type="entry name" value="RicinB_lectin_2"/>
    <property type="match status" value="1"/>
</dbReference>
<keyword evidence="9" id="KW-1185">Reference proteome</keyword>
<evidence type="ECO:0000313" key="8">
    <source>
        <dbReference type="EMBL" id="MFC0628805.1"/>
    </source>
</evidence>
<evidence type="ECO:0000256" key="2">
    <source>
        <dbReference type="ARBA" id="ARBA00022801"/>
    </source>
</evidence>
<accession>A0ABV6QVZ2</accession>
<dbReference type="InterPro" id="IPR023296">
    <property type="entry name" value="Glyco_hydro_beta-prop_sf"/>
</dbReference>
<dbReference type="CDD" id="cd08999">
    <property type="entry name" value="GH43_ABN-like"/>
    <property type="match status" value="1"/>
</dbReference>
<dbReference type="PANTHER" id="PTHR42812">
    <property type="entry name" value="BETA-XYLOSIDASE"/>
    <property type="match status" value="1"/>
</dbReference>
<feature type="region of interest" description="Disordered" evidence="5">
    <location>
        <begin position="24"/>
        <end position="43"/>
    </location>
</feature>
<organism evidence="8 9">
    <name type="scientific">Kribbella deserti</name>
    <dbReference type="NCBI Taxonomy" id="1926257"/>
    <lineage>
        <taxon>Bacteria</taxon>
        <taxon>Bacillati</taxon>
        <taxon>Actinomycetota</taxon>
        <taxon>Actinomycetes</taxon>
        <taxon>Propionibacteriales</taxon>
        <taxon>Kribbellaceae</taxon>
        <taxon>Kribbella</taxon>
    </lineage>
</organism>
<dbReference type="SMART" id="SM00458">
    <property type="entry name" value="RICIN"/>
    <property type="match status" value="1"/>
</dbReference>
<reference evidence="8 9" key="1">
    <citation type="submission" date="2024-09" db="EMBL/GenBank/DDBJ databases">
        <authorList>
            <person name="Sun Q."/>
            <person name="Mori K."/>
        </authorList>
    </citation>
    <scope>NUCLEOTIDE SEQUENCE [LARGE SCALE GENOMIC DNA]</scope>
    <source>
        <strain evidence="8 9">CGMCC 1.15906</strain>
    </source>
</reference>
<feature type="domain" description="Ricin B lectin" evidence="7">
    <location>
        <begin position="336"/>
        <end position="456"/>
    </location>
</feature>
<dbReference type="SUPFAM" id="SSF50370">
    <property type="entry name" value="Ricin B-like lectins"/>
    <property type="match status" value="1"/>
</dbReference>
<dbReference type="SUPFAM" id="SSF75005">
    <property type="entry name" value="Arabinanase/levansucrase/invertase"/>
    <property type="match status" value="1"/>
</dbReference>
<evidence type="ECO:0000259" key="7">
    <source>
        <dbReference type="SMART" id="SM00458"/>
    </source>
</evidence>
<gene>
    <name evidence="8" type="ORF">ACFFGN_32365</name>
</gene>
<evidence type="ECO:0000256" key="5">
    <source>
        <dbReference type="SAM" id="MobiDB-lite"/>
    </source>
</evidence>
<dbReference type="PROSITE" id="PS50231">
    <property type="entry name" value="RICIN_B_LECTIN"/>
    <property type="match status" value="1"/>
</dbReference>
<dbReference type="PANTHER" id="PTHR42812:SF5">
    <property type="entry name" value="ENDO-ARABINASE"/>
    <property type="match status" value="1"/>
</dbReference>
<dbReference type="Pfam" id="PF04616">
    <property type="entry name" value="Glyco_hydro_43"/>
    <property type="match status" value="1"/>
</dbReference>
<keyword evidence="2 4" id="KW-0378">Hydrolase</keyword>
<proteinExistence type="inferred from homology"/>
<dbReference type="Gene3D" id="2.80.10.50">
    <property type="match status" value="1"/>
</dbReference>
<protein>
    <submittedName>
        <fullName evidence="8">Family 43 glycosylhydrolase</fullName>
    </submittedName>
</protein>
<comment type="caution">
    <text evidence="8">The sequence shown here is derived from an EMBL/GenBank/DDBJ whole genome shotgun (WGS) entry which is preliminary data.</text>
</comment>
<evidence type="ECO:0000256" key="4">
    <source>
        <dbReference type="RuleBase" id="RU361187"/>
    </source>
</evidence>
<name>A0ABV6QVZ2_9ACTN</name>
<dbReference type="InterPro" id="IPR035992">
    <property type="entry name" value="Ricin_B-like_lectins"/>
</dbReference>
<dbReference type="Gene3D" id="2.115.10.20">
    <property type="entry name" value="Glycosyl hydrolase domain, family 43"/>
    <property type="match status" value="1"/>
</dbReference>
<dbReference type="Proteomes" id="UP001589890">
    <property type="component" value="Unassembled WGS sequence"/>
</dbReference>
<dbReference type="RefSeq" id="WP_380055744.1">
    <property type="nucleotide sequence ID" value="NZ_JBHLTC010000040.1"/>
</dbReference>
<dbReference type="InterPro" id="IPR051795">
    <property type="entry name" value="Glycosyl_Hydrlase_43"/>
</dbReference>
<keyword evidence="3 4" id="KW-0326">Glycosidase</keyword>
<sequence length="456" mass="48957">MPLRLFTAALLTLATLTALTTPANAETAAAESPEAAATEAPQPLISRDFPDADLLQAGTTYYAYSTNASYDGRLVNIPIAQASSITGPWTTDGVDALPRLPGWVAFDPGSGTYRVWAPDVSQRADGVYLMYYTARHTSGLQCIGAATAGTPTGPFTPVGVEPLICNAFDHGNIDPASLVVDGRRYLVYKDDANSVGRPASVWIHETAANGINWIGERHKLLTADAGGDERTVLDAPIIVRRDGRFVLFYSADAWDANYHVKYAVGTSLTAPFAKQGTVIDNTTWPGSIRNPGGQDVIGDHLAFHALTSGGRGLHVTEVAWRNGVPVLTDAPIVADGTYRLTALHSGKALDSVLQRTPSQSPTQRWALARQTDGSYRITNEASRLALTCAGQPVSQTAWAGRDDQRWYLDPDRAGTYRVTCKATTRALDVSWASTADGAEVITWTQHDAANQRWTLS</sequence>
<evidence type="ECO:0000313" key="9">
    <source>
        <dbReference type="Proteomes" id="UP001589890"/>
    </source>
</evidence>
<feature type="signal peptide" evidence="6">
    <location>
        <begin position="1"/>
        <end position="25"/>
    </location>
</feature>
<evidence type="ECO:0000256" key="1">
    <source>
        <dbReference type="ARBA" id="ARBA00009865"/>
    </source>
</evidence>
<dbReference type="InterPro" id="IPR006710">
    <property type="entry name" value="Glyco_hydro_43"/>
</dbReference>
<feature type="chain" id="PRO_5046201556" evidence="6">
    <location>
        <begin position="26"/>
        <end position="456"/>
    </location>
</feature>